<dbReference type="InterPro" id="IPR027032">
    <property type="entry name" value="Twinkle-like"/>
</dbReference>
<dbReference type="GO" id="GO:0043139">
    <property type="term" value="F:5'-3' DNA helicase activity"/>
    <property type="evidence" value="ECO:0007669"/>
    <property type="project" value="InterPro"/>
</dbReference>
<name>A0A7K0KFQ6_9BACT</name>
<dbReference type="Gene3D" id="3.90.580.10">
    <property type="entry name" value="Zinc finger, CHC2-type domain"/>
    <property type="match status" value="1"/>
</dbReference>
<dbReference type="AlphaFoldDB" id="A0A7K0KFQ6"/>
<keyword evidence="1" id="KW-0067">ATP-binding</keyword>
<proteinExistence type="predicted"/>
<dbReference type="GO" id="GO:0008270">
    <property type="term" value="F:zinc ion binding"/>
    <property type="evidence" value="ECO:0007669"/>
    <property type="project" value="InterPro"/>
</dbReference>
<evidence type="ECO:0000313" key="2">
    <source>
        <dbReference type="Proteomes" id="UP000438914"/>
    </source>
</evidence>
<dbReference type="SUPFAM" id="SSF56731">
    <property type="entry name" value="DNA primase core"/>
    <property type="match status" value="1"/>
</dbReference>
<keyword evidence="2" id="KW-1185">Reference proteome</keyword>
<comment type="caution">
    <text evidence="1">The sequence shown here is derived from an EMBL/GenBank/DDBJ whole genome shotgun (WGS) entry which is preliminary data.</text>
</comment>
<dbReference type="Pfam" id="PF13481">
    <property type="entry name" value="AAA_25"/>
    <property type="match status" value="1"/>
</dbReference>
<reference evidence="1 2" key="1">
    <citation type="submission" date="2019-08" db="EMBL/GenBank/DDBJ databases">
        <title>In-depth cultivation of the pig gut microbiome towards novel bacterial diversity and tailored functional studies.</title>
        <authorList>
            <person name="Wylensek D."/>
            <person name="Hitch T.C.A."/>
            <person name="Clavel T."/>
        </authorList>
    </citation>
    <scope>NUCLEOTIDE SEQUENCE [LARGE SCALE GENOMIC DNA]</scope>
    <source>
        <strain evidence="1 2">LKV-178-WT-2A</strain>
    </source>
</reference>
<dbReference type="Gene3D" id="3.40.1360.10">
    <property type="match status" value="1"/>
</dbReference>
<dbReference type="CDD" id="cd01029">
    <property type="entry name" value="TOPRIM_primases"/>
    <property type="match status" value="1"/>
</dbReference>
<keyword evidence="1" id="KW-0347">Helicase</keyword>
<dbReference type="PANTHER" id="PTHR12873:SF0">
    <property type="entry name" value="TWINKLE MTDNA HELICASE"/>
    <property type="match status" value="1"/>
</dbReference>
<accession>A0A7K0KFQ6</accession>
<dbReference type="GO" id="GO:0006260">
    <property type="term" value="P:DNA replication"/>
    <property type="evidence" value="ECO:0007669"/>
    <property type="project" value="InterPro"/>
</dbReference>
<organism evidence="1 2">
    <name type="scientific">Hallella mizrahii</name>
    <dbReference type="NCBI Taxonomy" id="2606637"/>
    <lineage>
        <taxon>Bacteria</taxon>
        <taxon>Pseudomonadati</taxon>
        <taxon>Bacteroidota</taxon>
        <taxon>Bacteroidia</taxon>
        <taxon>Bacteroidales</taxon>
        <taxon>Prevotellaceae</taxon>
        <taxon>Hallella</taxon>
    </lineage>
</organism>
<dbReference type="Gene3D" id="3.40.50.300">
    <property type="entry name" value="P-loop containing nucleotide triphosphate hydrolases"/>
    <property type="match status" value="1"/>
</dbReference>
<keyword evidence="1" id="KW-0547">Nucleotide-binding</keyword>
<dbReference type="InterPro" id="IPR036977">
    <property type="entry name" value="DNA_primase_Znf_CHC2"/>
</dbReference>
<dbReference type="InterPro" id="IPR034154">
    <property type="entry name" value="TOPRIM_DnaG/twinkle"/>
</dbReference>
<evidence type="ECO:0000313" key="1">
    <source>
        <dbReference type="EMBL" id="MST84767.1"/>
    </source>
</evidence>
<protein>
    <submittedName>
        <fullName evidence="1">Bifunctional DNA primase/helicase</fullName>
    </submittedName>
</protein>
<keyword evidence="1" id="KW-0378">Hydrolase</keyword>
<gene>
    <name evidence="1" type="ORF">FYJ73_08830</name>
</gene>
<dbReference type="SUPFAM" id="SSF52540">
    <property type="entry name" value="P-loop containing nucleoside triphosphate hydrolases"/>
    <property type="match status" value="1"/>
</dbReference>
<dbReference type="PANTHER" id="PTHR12873">
    <property type="entry name" value="T7-LIKE MITOCHONDRIAL DNA HELICASE"/>
    <property type="match status" value="1"/>
</dbReference>
<dbReference type="Proteomes" id="UP000438914">
    <property type="component" value="Unassembled WGS sequence"/>
</dbReference>
<dbReference type="GO" id="GO:0003697">
    <property type="term" value="F:single-stranded DNA binding"/>
    <property type="evidence" value="ECO:0007669"/>
    <property type="project" value="InterPro"/>
</dbReference>
<dbReference type="EMBL" id="VUNG01000021">
    <property type="protein sequence ID" value="MST84767.1"/>
    <property type="molecule type" value="Genomic_DNA"/>
</dbReference>
<dbReference type="RefSeq" id="WP_154534346.1">
    <property type="nucleotide sequence ID" value="NZ_VUNG01000021.1"/>
</dbReference>
<sequence>MNYRDCILMSTQRGLDVFNYYMPFKVIPKKKFKSPFYHDTKPSCHIYLDTKTGYYRYKDFGESQYSGDCFWFVATMFNYDMKRDFRLILSKIDRDLGLHISMADPNFKSEVKAVPFRKPQPSGTETAKISTTSKNVTKKAKVTEKSFSETELRYWAKYGIDKETLCRFNVTSAHRYSNVNDEGKPYSFMSSESEPMFAYHVGSNLKVYRPFSKPRFLYASSSGSDYIFGMEQLPTRDNIVFITGGEKDVMSLSAHGFNAITFNSETANVPKTILERLKRRFKHIVLLYDMDETGVKCSREIQMANAELGLLRMELPLDGTKEHKDVSDFFAGGGTAEEINNLFLSIIKEKHEQTASLLKCCELDYDNPPELSRMVVGVNGVPIGSCGNLLCVTGGEGVGKSHYISSIVAGALSEEELDKDMTLGLDIARNKNQKAVLLFDTEQSEAQLYKNVSTILKRSGFDAKPDYFHPVYMTAMARNERLTLIRDALDMLYYRHKGIQIVVIDGVADLVRSANDEQESISIVDDLYKLADIYNTCIVCVLHFVPNGFKLRGHLGSELQRKSSGILSIEKDEIGNFSMVKAMKVRDGSPLDVPLMKFGWDKEKDMFVYLGEKSKDEKEKWKETELKDVAKGIFKHEGAMPYTRLVSLVMENMDVKERTAKKYVSIMKERGIITQFGDSNYNMGKL</sequence>
<dbReference type="InterPro" id="IPR027417">
    <property type="entry name" value="P-loop_NTPase"/>
</dbReference>
<dbReference type="Pfam" id="PF13155">
    <property type="entry name" value="Toprim_2"/>
    <property type="match status" value="1"/>
</dbReference>